<gene>
    <name evidence="4" type="ORF">Cni_G10247</name>
</gene>
<dbReference type="Pfam" id="PF04783">
    <property type="entry name" value="DUF630"/>
    <property type="match status" value="1"/>
</dbReference>
<dbReference type="InterPro" id="IPR006867">
    <property type="entry name" value="DUF632"/>
</dbReference>
<dbReference type="PANTHER" id="PTHR21450:SF57">
    <property type="entry name" value="BZIP TRANSCRIPTION FACTOR-LIKE"/>
    <property type="match status" value="1"/>
</dbReference>
<evidence type="ECO:0000313" key="4">
    <source>
        <dbReference type="EMBL" id="WOL01530.1"/>
    </source>
</evidence>
<name>A0AAQ3QAH0_9LILI</name>
<feature type="region of interest" description="Disordered" evidence="1">
    <location>
        <begin position="68"/>
        <end position="170"/>
    </location>
</feature>
<feature type="region of interest" description="Disordered" evidence="1">
    <location>
        <begin position="268"/>
        <end position="394"/>
    </location>
</feature>
<feature type="domain" description="DUF630" evidence="3">
    <location>
        <begin position="1"/>
        <end position="59"/>
    </location>
</feature>
<dbReference type="AlphaFoldDB" id="A0AAQ3QAH0"/>
<feature type="domain" description="DUF632" evidence="2">
    <location>
        <begin position="407"/>
        <end position="722"/>
    </location>
</feature>
<dbReference type="Proteomes" id="UP001327560">
    <property type="component" value="Chromosome 3"/>
</dbReference>
<organism evidence="4 5">
    <name type="scientific">Canna indica</name>
    <name type="common">Indian-shot</name>
    <dbReference type="NCBI Taxonomy" id="4628"/>
    <lineage>
        <taxon>Eukaryota</taxon>
        <taxon>Viridiplantae</taxon>
        <taxon>Streptophyta</taxon>
        <taxon>Embryophyta</taxon>
        <taxon>Tracheophyta</taxon>
        <taxon>Spermatophyta</taxon>
        <taxon>Magnoliopsida</taxon>
        <taxon>Liliopsida</taxon>
        <taxon>Zingiberales</taxon>
        <taxon>Cannaceae</taxon>
        <taxon>Canna</taxon>
    </lineage>
</organism>
<dbReference type="EMBL" id="CP136892">
    <property type="protein sequence ID" value="WOL01530.1"/>
    <property type="molecule type" value="Genomic_DNA"/>
</dbReference>
<protein>
    <submittedName>
        <fullName evidence="4">Uncharacterized protein</fullName>
    </submittedName>
</protein>
<feature type="compositionally biased region" description="Basic and acidic residues" evidence="1">
    <location>
        <begin position="325"/>
        <end position="346"/>
    </location>
</feature>
<feature type="compositionally biased region" description="Gly residues" evidence="1">
    <location>
        <begin position="129"/>
        <end position="138"/>
    </location>
</feature>
<dbReference type="Pfam" id="PF04782">
    <property type="entry name" value="DUF632"/>
    <property type="match status" value="1"/>
</dbReference>
<evidence type="ECO:0000259" key="2">
    <source>
        <dbReference type="Pfam" id="PF04782"/>
    </source>
</evidence>
<proteinExistence type="predicted"/>
<accession>A0AAQ3QAH0</accession>
<keyword evidence="5" id="KW-1185">Reference proteome</keyword>
<dbReference type="InterPro" id="IPR006868">
    <property type="entry name" value="DUF630"/>
</dbReference>
<feature type="compositionally biased region" description="Low complexity" evidence="1">
    <location>
        <begin position="116"/>
        <end position="128"/>
    </location>
</feature>
<evidence type="ECO:0000313" key="5">
    <source>
        <dbReference type="Proteomes" id="UP001327560"/>
    </source>
</evidence>
<reference evidence="4 5" key="1">
    <citation type="submission" date="2023-10" db="EMBL/GenBank/DDBJ databases">
        <title>Chromosome-scale genome assembly provides insights into flower coloration mechanisms of Canna indica.</title>
        <authorList>
            <person name="Li C."/>
        </authorList>
    </citation>
    <scope>NUCLEOTIDE SEQUENCE [LARGE SCALE GENOMIC DNA]</scope>
    <source>
        <tissue evidence="4">Flower</tissue>
    </source>
</reference>
<evidence type="ECO:0000259" key="3">
    <source>
        <dbReference type="Pfam" id="PF04783"/>
    </source>
</evidence>
<feature type="region of interest" description="Disordered" evidence="1">
    <location>
        <begin position="211"/>
        <end position="245"/>
    </location>
</feature>
<dbReference type="PANTHER" id="PTHR21450">
    <property type="entry name" value="PROTEIN ALTERED PHOSPHATE STARVATION RESPONSE 1"/>
    <property type="match status" value="1"/>
</dbReference>
<evidence type="ECO:0000256" key="1">
    <source>
        <dbReference type="SAM" id="MobiDB-lite"/>
    </source>
</evidence>
<feature type="region of interest" description="Disordered" evidence="1">
    <location>
        <begin position="472"/>
        <end position="493"/>
    </location>
</feature>
<feature type="compositionally biased region" description="Low complexity" evidence="1">
    <location>
        <begin position="89"/>
        <end position="109"/>
    </location>
</feature>
<sequence length="847" mass="93900">MGCGISKADQSELLALCRERVELIRTARDGRYALAAAHAAYFRALAAVGDALQRFVQEELVLASSRPGSPILVLPTGEGKGKPRSGRDSASAAAAASTSSSATPLSHSLSPEDSHLPLSPGSESEASPPGGGGPGSVAGGKANSGAGGGVVAEQSSSPRQNFWPPSPNSYSMRSTSAIPTMIYQDPFAPPWSNSSYNDYEYGFYPPYGVSIGSPPRGRQDTAGPSVPAAAPGTPPPPQHPGTSSWDFLDPFISYEEFLPDYYEGKYGVSSSVSSPDLSEVRKREGIPDLEDEAQVEQMKAPKNEKVQDNYSGVKDQMVGGSNRVSKREFGQNEEKVGDIGSAEKRSSSAGSKGRSSGEDEGSSRNKKGVTFEDVSYATEENGPSRDKSLSSHSDVQPLFAQRTRDVMEVVQEIKENFVSAAGCGEEVSRLLELDKLPYKSRSRMNRVVSSRIFGSISLPWLVRSHSLKWSQRSNVSRRRKPSTANNHTTTRSSSLSSTLEKLYLWEKKLFKEVKDEEKLRVRYEKEYRRFRTLTNRGEDNSKIDSSWASIRKLRTKISITIKSVNAISSRMHRIRDEELQPQLVELIQGFRRMWKSVLDCHQKQLQALVACKNHSLLVKNSSQKKSAVKATKELELELVNWRTCFYNWISIQKSYIEAFNGWQMKWLLHEQEQTADGPAPFSPTRIGAPSVFIISSDWYHAINNISEEKVIERMHAFIETVHLIRESQDQVQHLRLEEDRLSQVYSRRLKSMQLAGQTNGHLQIVSGSNNGLEHDDDSLMALRKRLDEKRGVHKETLERLQKVASSILPTFLIPTFEQLATFTSEALQAYNGIRTTTDSGGTQHTIT</sequence>
<feature type="compositionally biased region" description="Low complexity" evidence="1">
    <location>
        <begin position="221"/>
        <end position="231"/>
    </location>
</feature>